<protein>
    <submittedName>
        <fullName evidence="1">Uncharacterized protein</fullName>
    </submittedName>
</protein>
<gene>
    <name evidence="1" type="ORF">BECKLFY1418C_GA0070996_10607</name>
</gene>
<reference evidence="1" key="1">
    <citation type="submission" date="2019-02" db="EMBL/GenBank/DDBJ databases">
        <authorList>
            <person name="Gruber-Vodicka R. H."/>
            <person name="Seah K. B. B."/>
        </authorList>
    </citation>
    <scope>NUCLEOTIDE SEQUENCE</scope>
    <source>
        <strain evidence="1">BECK_BY7</strain>
    </source>
</reference>
<proteinExistence type="predicted"/>
<organism evidence="1">
    <name type="scientific">Candidatus Kentrum sp. LFY</name>
    <dbReference type="NCBI Taxonomy" id="2126342"/>
    <lineage>
        <taxon>Bacteria</taxon>
        <taxon>Pseudomonadati</taxon>
        <taxon>Pseudomonadota</taxon>
        <taxon>Gammaproteobacteria</taxon>
        <taxon>Candidatus Kentrum</taxon>
    </lineage>
</organism>
<dbReference type="EMBL" id="CAADFN010000060">
    <property type="protein sequence ID" value="VFK19589.1"/>
    <property type="molecule type" value="Genomic_DNA"/>
</dbReference>
<name>A0A450WRD5_9GAMM</name>
<dbReference type="AlphaFoldDB" id="A0A450WRD5"/>
<accession>A0A450WRD5</accession>
<sequence length="50" mass="5714">MNQILRSATFALLLQDHALGEASLEFVWARESRKVNREHGNLLMYGLISL</sequence>
<evidence type="ECO:0000313" key="1">
    <source>
        <dbReference type="EMBL" id="VFK19589.1"/>
    </source>
</evidence>